<feature type="domain" description="Cation efflux protein transmembrane" evidence="8">
    <location>
        <begin position="227"/>
        <end position="430"/>
    </location>
</feature>
<comment type="subcellular location">
    <subcellularLocation>
        <location evidence="6">Endoplasmic reticulum membrane</location>
        <topology evidence="6">Multi-pass membrane protein</topology>
    </subcellularLocation>
    <subcellularLocation>
        <location evidence="1">Membrane</location>
        <topology evidence="1">Multi-pass membrane protein</topology>
    </subcellularLocation>
</comment>
<dbReference type="GO" id="GO:0005789">
    <property type="term" value="C:endoplasmic reticulum membrane"/>
    <property type="evidence" value="ECO:0007669"/>
    <property type="project" value="UniProtKB-SubCell"/>
</dbReference>
<sequence>MAFSQPVSQALPTFAQDIDHDHDHNYEHQIGAAVQDTRHDRSGSEAHIPSPIMIHHDYDIANNLGEPSDMDLLHDSLHAGMLSSNTTSTMLSPKSATFSSVSPGSQWGQWTPATPQTGTSDGGFAPREPPNAGRNPFNFQPQQYAVSPQKTVVGRSSAENLPGKRRGHKYRHSSIHTSHQIFQAPMQRTPLSVPASLPVPTRKEAWWSMTFHQTLRLVWCVCHFLTSAYVQFSASGSLSMTALSRLLLFDAAGATVCVAVDVMSNFEVWQRGSIRHPFGLERADVLAGFGMAVFIAFMGLDVISHGIQHALENLGDHIPHTAHSHARASAGSVDLDCLLAIAVTLISAIGLKNHSRLGRAMRLPLLASWGSILGNPSHFLTLSCSVMLLFLPLFGPATYNTVDIGFSFLIALLMITLGSRLGTSLASMLLMSYKHPSDPSAVRSIIAEIEADPAVSAVDEAKMWQVHYGLCIANIKLRHWPNGGYGDDVLRIRQKITSLIKSRLGGVYGQGRGPRWDVSVQMTAEKD</sequence>
<name>A0A1V8SQN6_9PEZI</name>
<keyword evidence="4 6" id="KW-1133">Transmembrane helix</keyword>
<dbReference type="FunCoup" id="A0A1V8SQN6">
    <property type="interactions" value="36"/>
</dbReference>
<comment type="caution">
    <text evidence="9">The sequence shown here is derived from an EMBL/GenBank/DDBJ whole genome shotgun (WGS) entry which is preliminary data.</text>
</comment>
<evidence type="ECO:0000256" key="7">
    <source>
        <dbReference type="SAM" id="MobiDB-lite"/>
    </source>
</evidence>
<evidence type="ECO:0000313" key="10">
    <source>
        <dbReference type="Proteomes" id="UP000192596"/>
    </source>
</evidence>
<dbReference type="Pfam" id="PF01545">
    <property type="entry name" value="Cation_efflux"/>
    <property type="match status" value="1"/>
</dbReference>
<dbReference type="AlphaFoldDB" id="A0A1V8SQN6"/>
<dbReference type="PANTHER" id="PTHR45755">
    <property type="match status" value="1"/>
</dbReference>
<protein>
    <recommendedName>
        <fullName evidence="6">Zinc transporter</fullName>
    </recommendedName>
</protein>
<accession>A0A1V8SQN6</accession>
<keyword evidence="6" id="KW-0256">Endoplasmic reticulum</keyword>
<dbReference type="GO" id="GO:1904257">
    <property type="term" value="P:zinc ion import into Golgi lumen"/>
    <property type="evidence" value="ECO:0007669"/>
    <property type="project" value="TreeGrafter"/>
</dbReference>
<reference evidence="10" key="1">
    <citation type="submission" date="2017-03" db="EMBL/GenBank/DDBJ databases">
        <title>Genomes of endolithic fungi from Antarctica.</title>
        <authorList>
            <person name="Coleine C."/>
            <person name="Masonjones S."/>
            <person name="Stajich J.E."/>
        </authorList>
    </citation>
    <scope>NUCLEOTIDE SEQUENCE [LARGE SCALE GENOMIC DNA]</scope>
    <source>
        <strain evidence="10">CCFEE 5527</strain>
    </source>
</reference>
<dbReference type="EMBL" id="NAJO01000031">
    <property type="protein sequence ID" value="OQO01473.1"/>
    <property type="molecule type" value="Genomic_DNA"/>
</dbReference>
<dbReference type="InParanoid" id="A0A1V8SQN6"/>
<dbReference type="GO" id="GO:0005794">
    <property type="term" value="C:Golgi apparatus"/>
    <property type="evidence" value="ECO:0007669"/>
    <property type="project" value="TreeGrafter"/>
</dbReference>
<keyword evidence="6" id="KW-0406">Ion transport</keyword>
<keyword evidence="3 6" id="KW-0812">Transmembrane</keyword>
<comment type="function">
    <text evidence="6">Functions as a zinc transporter.</text>
</comment>
<keyword evidence="2 6" id="KW-0813">Transport</keyword>
<evidence type="ECO:0000256" key="2">
    <source>
        <dbReference type="ARBA" id="ARBA00022448"/>
    </source>
</evidence>
<evidence type="ECO:0000256" key="4">
    <source>
        <dbReference type="ARBA" id="ARBA00022989"/>
    </source>
</evidence>
<dbReference type="STRING" id="1507870.A0A1V8SQN6"/>
<dbReference type="PANTHER" id="PTHR45755:SF5">
    <property type="entry name" value="ZINC TRANSPORTER"/>
    <property type="match status" value="1"/>
</dbReference>
<dbReference type="GO" id="GO:0031410">
    <property type="term" value="C:cytoplasmic vesicle"/>
    <property type="evidence" value="ECO:0007669"/>
    <property type="project" value="TreeGrafter"/>
</dbReference>
<keyword evidence="10" id="KW-1185">Reference proteome</keyword>
<feature type="transmembrane region" description="Helical" evidence="6">
    <location>
        <begin position="406"/>
        <end position="430"/>
    </location>
</feature>
<gene>
    <name evidence="9" type="ORF">B0A48_13028</name>
</gene>
<keyword evidence="5 6" id="KW-0472">Membrane</keyword>
<feature type="transmembrane region" description="Helical" evidence="6">
    <location>
        <begin position="328"/>
        <end position="351"/>
    </location>
</feature>
<feature type="transmembrane region" description="Helical" evidence="6">
    <location>
        <begin position="372"/>
        <end position="394"/>
    </location>
</feature>
<feature type="region of interest" description="Disordered" evidence="7">
    <location>
        <begin position="148"/>
        <end position="169"/>
    </location>
</feature>
<organism evidence="9 10">
    <name type="scientific">Cryoendolithus antarcticus</name>
    <dbReference type="NCBI Taxonomy" id="1507870"/>
    <lineage>
        <taxon>Eukaryota</taxon>
        <taxon>Fungi</taxon>
        <taxon>Dikarya</taxon>
        <taxon>Ascomycota</taxon>
        <taxon>Pezizomycotina</taxon>
        <taxon>Dothideomycetes</taxon>
        <taxon>Dothideomycetidae</taxon>
        <taxon>Cladosporiales</taxon>
        <taxon>Cladosporiaceae</taxon>
        <taxon>Cryoendolithus</taxon>
    </lineage>
</organism>
<feature type="transmembrane region" description="Helical" evidence="6">
    <location>
        <begin position="285"/>
        <end position="308"/>
    </location>
</feature>
<evidence type="ECO:0000256" key="5">
    <source>
        <dbReference type="ARBA" id="ARBA00023136"/>
    </source>
</evidence>
<dbReference type="GO" id="GO:0005385">
    <property type="term" value="F:zinc ion transmembrane transporter activity"/>
    <property type="evidence" value="ECO:0007669"/>
    <property type="project" value="UniProtKB-UniRule"/>
</dbReference>
<dbReference type="InterPro" id="IPR045316">
    <property type="entry name" value="Msc2-like"/>
</dbReference>
<proteinExistence type="inferred from homology"/>
<dbReference type="OrthoDB" id="5382797at2759"/>
<comment type="caution">
    <text evidence="6">Lacks conserved residue(s) required for the propagation of feature annotation.</text>
</comment>
<feature type="region of interest" description="Disordered" evidence="7">
    <location>
        <begin position="115"/>
        <end position="135"/>
    </location>
</feature>
<evidence type="ECO:0000259" key="8">
    <source>
        <dbReference type="Pfam" id="PF01545"/>
    </source>
</evidence>
<evidence type="ECO:0000256" key="6">
    <source>
        <dbReference type="RuleBase" id="RU369017"/>
    </source>
</evidence>
<dbReference type="SUPFAM" id="SSF161111">
    <property type="entry name" value="Cation efflux protein transmembrane domain-like"/>
    <property type="match status" value="1"/>
</dbReference>
<dbReference type="Gene3D" id="1.20.1510.10">
    <property type="entry name" value="Cation efflux protein transmembrane domain"/>
    <property type="match status" value="1"/>
</dbReference>
<dbReference type="InterPro" id="IPR058533">
    <property type="entry name" value="Cation_efflux_TM"/>
</dbReference>
<dbReference type="InterPro" id="IPR027469">
    <property type="entry name" value="Cation_efflux_TMD_sf"/>
</dbReference>
<dbReference type="Proteomes" id="UP000192596">
    <property type="component" value="Unassembled WGS sequence"/>
</dbReference>
<evidence type="ECO:0000256" key="1">
    <source>
        <dbReference type="ARBA" id="ARBA00004141"/>
    </source>
</evidence>
<evidence type="ECO:0000256" key="3">
    <source>
        <dbReference type="ARBA" id="ARBA00022692"/>
    </source>
</evidence>
<evidence type="ECO:0000313" key="9">
    <source>
        <dbReference type="EMBL" id="OQO01473.1"/>
    </source>
</evidence>
<dbReference type="GO" id="GO:0006882">
    <property type="term" value="P:intracellular zinc ion homeostasis"/>
    <property type="evidence" value="ECO:0007669"/>
    <property type="project" value="InterPro"/>
</dbReference>
<comment type="similarity">
    <text evidence="6">Belongs to the cation diffusion facilitator (CDF) transporter (TC 2.A.4) family. SLC30A subfamily.</text>
</comment>